<dbReference type="AlphaFoldDB" id="A0A1R0GY80"/>
<protein>
    <submittedName>
        <fullName evidence="2">Uncharacterized protein</fullName>
    </submittedName>
</protein>
<evidence type="ECO:0000313" key="3">
    <source>
        <dbReference type="Proteomes" id="UP000187455"/>
    </source>
</evidence>
<dbReference type="EMBL" id="LSSL01002156">
    <property type="protein sequence ID" value="OLY81798.1"/>
    <property type="molecule type" value="Genomic_DNA"/>
</dbReference>
<organism evidence="2 3">
    <name type="scientific">Smittium mucronatum</name>
    <dbReference type="NCBI Taxonomy" id="133383"/>
    <lineage>
        <taxon>Eukaryota</taxon>
        <taxon>Fungi</taxon>
        <taxon>Fungi incertae sedis</taxon>
        <taxon>Zoopagomycota</taxon>
        <taxon>Kickxellomycotina</taxon>
        <taxon>Harpellomycetes</taxon>
        <taxon>Harpellales</taxon>
        <taxon>Legeriomycetaceae</taxon>
        <taxon>Smittium</taxon>
    </lineage>
</organism>
<comment type="caution">
    <text evidence="2">The sequence shown here is derived from an EMBL/GenBank/DDBJ whole genome shotgun (WGS) entry which is preliminary data.</text>
</comment>
<feature type="non-terminal residue" evidence="2">
    <location>
        <position position="1"/>
    </location>
</feature>
<feature type="region of interest" description="Disordered" evidence="1">
    <location>
        <begin position="145"/>
        <end position="182"/>
    </location>
</feature>
<accession>A0A1R0GY80</accession>
<reference evidence="2 3" key="1">
    <citation type="journal article" date="2016" name="Mol. Biol. Evol.">
        <title>Genome-Wide Survey of Gut Fungi (Harpellales) Reveals the First Horizontally Transferred Ubiquitin Gene from a Mosquito Host.</title>
        <authorList>
            <person name="Wang Y."/>
            <person name="White M.M."/>
            <person name="Kvist S."/>
            <person name="Moncalvo J.M."/>
        </authorList>
    </citation>
    <scope>NUCLEOTIDE SEQUENCE [LARGE SCALE GENOMIC DNA]</scope>
    <source>
        <strain evidence="2 3">ALG-7-W6</strain>
    </source>
</reference>
<evidence type="ECO:0000256" key="1">
    <source>
        <dbReference type="SAM" id="MobiDB-lite"/>
    </source>
</evidence>
<keyword evidence="3" id="KW-1185">Reference proteome</keyword>
<name>A0A1R0GY80_9FUNG</name>
<proteinExistence type="predicted"/>
<dbReference type="Proteomes" id="UP000187455">
    <property type="component" value="Unassembled WGS sequence"/>
</dbReference>
<feature type="compositionally biased region" description="Low complexity" evidence="1">
    <location>
        <begin position="7"/>
        <end position="49"/>
    </location>
</feature>
<sequence length="192" mass="20241">SPPPSESPMTSMPSYSASNSQPTDSSTESSESSTSTSTSSYSSPSTTTSKAPIEYIGGWVPSNSNSGRTKTVVIVTTITDSGNSYNTQYYDGNSNMNTSSKVANYNGNGPYGSYTKPITLLPTTTAGRVKSVTSVVIVTEGYGGYDDGNNSGDYNGNYTDDNSGNGYNYDSENSAYGGSGNYNNQDNDYMMF</sequence>
<feature type="compositionally biased region" description="Low complexity" evidence="1">
    <location>
        <begin position="147"/>
        <end position="182"/>
    </location>
</feature>
<evidence type="ECO:0000313" key="2">
    <source>
        <dbReference type="EMBL" id="OLY81798.1"/>
    </source>
</evidence>
<feature type="region of interest" description="Disordered" evidence="1">
    <location>
        <begin position="1"/>
        <end position="51"/>
    </location>
</feature>
<gene>
    <name evidence="2" type="ORF">AYI68_g4092</name>
</gene>